<evidence type="ECO:0000313" key="3">
    <source>
        <dbReference type="Proteomes" id="UP000565579"/>
    </source>
</evidence>
<dbReference type="NCBIfam" id="NF038076">
    <property type="entry name" value="fam_STM4015"/>
    <property type="match status" value="1"/>
</dbReference>
<dbReference type="Proteomes" id="UP000565579">
    <property type="component" value="Unassembled WGS sequence"/>
</dbReference>
<feature type="region of interest" description="Disordered" evidence="1">
    <location>
        <begin position="1"/>
        <end position="23"/>
    </location>
</feature>
<dbReference type="EMBL" id="JACHMI010000001">
    <property type="protein sequence ID" value="MBB6555111.1"/>
    <property type="molecule type" value="Genomic_DNA"/>
</dbReference>
<evidence type="ECO:0000313" key="2">
    <source>
        <dbReference type="EMBL" id="MBB6555111.1"/>
    </source>
</evidence>
<comment type="caution">
    <text evidence="2">The sequence shown here is derived from an EMBL/GenBank/DDBJ whole genome shotgun (WGS) entry which is preliminary data.</text>
</comment>
<name>A0A7X0P4U2_9ACTN</name>
<protein>
    <recommendedName>
        <fullName evidence="4">Leucine-rich repeat domain-containing protein</fullName>
    </recommendedName>
</protein>
<dbReference type="RefSeq" id="WP_246547152.1">
    <property type="nucleotide sequence ID" value="NZ_BAAAXY010000305.1"/>
</dbReference>
<proteinExistence type="predicted"/>
<evidence type="ECO:0008006" key="4">
    <source>
        <dbReference type="Google" id="ProtNLM"/>
    </source>
</evidence>
<accession>A0A7X0P4U2</accession>
<dbReference type="SUPFAM" id="SSF52047">
    <property type="entry name" value="RNI-like"/>
    <property type="match status" value="1"/>
</dbReference>
<feature type="compositionally biased region" description="Acidic residues" evidence="1">
    <location>
        <begin position="1"/>
        <end position="14"/>
    </location>
</feature>
<dbReference type="AlphaFoldDB" id="A0A7X0P4U2"/>
<dbReference type="InterPro" id="IPR032675">
    <property type="entry name" value="LRR_dom_sf"/>
</dbReference>
<organism evidence="2 3">
    <name type="scientific">Nonomuraea rubra</name>
    <dbReference type="NCBI Taxonomy" id="46180"/>
    <lineage>
        <taxon>Bacteria</taxon>
        <taxon>Bacillati</taxon>
        <taxon>Actinomycetota</taxon>
        <taxon>Actinomycetes</taxon>
        <taxon>Streptosporangiales</taxon>
        <taxon>Streptosporangiaceae</taxon>
        <taxon>Nonomuraea</taxon>
    </lineage>
</organism>
<sequence>MDEFFDDEDYEETPADPRDPGDTFLHEGAVYRFDPAGMHRERFAGLPVRTLAEGIPGRPDQVAWLLTDETGFGFEDDQDDTALAGELDHLLRRVNPAQVTTIAITGHGAANAPRLLARHARRLTRLRSVFLGFIEPEYWEISWIRHGDITPLLEAYPRLERLEVRGSKGLELRPVTHEHLRVLRFESGGLPGAVVRAVGASTFPALEHLELWLGVENYGGDSTAADLDGILSGTGLPALRRLGLRDGERQDDVAAAVAVAPVTGRLEELSLGMGALGDRGAEALLSGRPLTHLRVLDLRHHFLSDAMVLRVLDAHPGVAVDLDEQQRAEEDRWRYVAVTE</sequence>
<keyword evidence="3" id="KW-1185">Reference proteome</keyword>
<evidence type="ECO:0000256" key="1">
    <source>
        <dbReference type="SAM" id="MobiDB-lite"/>
    </source>
</evidence>
<gene>
    <name evidence="2" type="ORF">HD593_009906</name>
</gene>
<reference evidence="2 3" key="1">
    <citation type="submission" date="2020-08" db="EMBL/GenBank/DDBJ databases">
        <title>Sequencing the genomes of 1000 actinobacteria strains.</title>
        <authorList>
            <person name="Klenk H.-P."/>
        </authorList>
    </citation>
    <scope>NUCLEOTIDE SEQUENCE [LARGE SCALE GENOMIC DNA]</scope>
    <source>
        <strain evidence="2 3">DSM 43768</strain>
    </source>
</reference>
<dbReference type="InterPro" id="IPR047722">
    <property type="entry name" value="STM4015-like"/>
</dbReference>
<dbReference type="Gene3D" id="3.80.10.10">
    <property type="entry name" value="Ribonuclease Inhibitor"/>
    <property type="match status" value="1"/>
</dbReference>